<dbReference type="EMBL" id="LAZR01056217">
    <property type="protein sequence ID" value="KKK74651.1"/>
    <property type="molecule type" value="Genomic_DNA"/>
</dbReference>
<name>A0A0F9AR24_9ZZZZ</name>
<evidence type="ECO:0000313" key="2">
    <source>
        <dbReference type="EMBL" id="KKK74651.1"/>
    </source>
</evidence>
<gene>
    <name evidence="2" type="ORF">LCGC14_2881600</name>
</gene>
<feature type="region of interest" description="Disordered" evidence="1">
    <location>
        <begin position="1"/>
        <end position="31"/>
    </location>
</feature>
<reference evidence="2" key="1">
    <citation type="journal article" date="2015" name="Nature">
        <title>Complex archaea that bridge the gap between prokaryotes and eukaryotes.</title>
        <authorList>
            <person name="Spang A."/>
            <person name="Saw J.H."/>
            <person name="Jorgensen S.L."/>
            <person name="Zaremba-Niedzwiedzka K."/>
            <person name="Martijn J."/>
            <person name="Lind A.E."/>
            <person name="van Eijk R."/>
            <person name="Schleper C."/>
            <person name="Guy L."/>
            <person name="Ettema T.J."/>
        </authorList>
    </citation>
    <scope>NUCLEOTIDE SEQUENCE</scope>
</reference>
<sequence length="31" mass="3272">MGLSLARGGKWGNWGSDVGIIDEGDRSHAQT</sequence>
<accession>A0A0F9AR24</accession>
<dbReference type="AlphaFoldDB" id="A0A0F9AR24"/>
<proteinExistence type="predicted"/>
<evidence type="ECO:0000256" key="1">
    <source>
        <dbReference type="SAM" id="MobiDB-lite"/>
    </source>
</evidence>
<feature type="non-terminal residue" evidence="2">
    <location>
        <position position="31"/>
    </location>
</feature>
<comment type="caution">
    <text evidence="2">The sequence shown here is derived from an EMBL/GenBank/DDBJ whole genome shotgun (WGS) entry which is preliminary data.</text>
</comment>
<protein>
    <submittedName>
        <fullName evidence="2">Uncharacterized protein</fullName>
    </submittedName>
</protein>
<organism evidence="2">
    <name type="scientific">marine sediment metagenome</name>
    <dbReference type="NCBI Taxonomy" id="412755"/>
    <lineage>
        <taxon>unclassified sequences</taxon>
        <taxon>metagenomes</taxon>
        <taxon>ecological metagenomes</taxon>
    </lineage>
</organism>